<dbReference type="PANTHER" id="PTHR46720">
    <property type="entry name" value="HYDROXYLASE, PUTATIVE (AFU_ORTHOLOGUE AFUA_3G01460)-RELATED"/>
    <property type="match status" value="1"/>
</dbReference>
<evidence type="ECO:0000256" key="2">
    <source>
        <dbReference type="ARBA" id="ARBA00022827"/>
    </source>
</evidence>
<reference evidence="4" key="1">
    <citation type="submission" date="2021-07" db="EMBL/GenBank/DDBJ databases">
        <authorList>
            <person name="Branca A.L. A."/>
        </authorList>
    </citation>
    <scope>NUCLEOTIDE SEQUENCE</scope>
</reference>
<dbReference type="GO" id="GO:0016491">
    <property type="term" value="F:oxidoreductase activity"/>
    <property type="evidence" value="ECO:0007669"/>
    <property type="project" value="UniProtKB-KW"/>
</dbReference>
<evidence type="ECO:0000256" key="1">
    <source>
        <dbReference type="ARBA" id="ARBA00022630"/>
    </source>
</evidence>
<keyword evidence="5" id="KW-1185">Reference proteome</keyword>
<dbReference type="InterPro" id="IPR036188">
    <property type="entry name" value="FAD/NAD-bd_sf"/>
</dbReference>
<dbReference type="AlphaFoldDB" id="A0A9W4K7F0"/>
<protein>
    <submittedName>
        <fullName evidence="4">Uncharacterized protein</fullName>
    </submittedName>
</protein>
<gene>
    <name evidence="4" type="ORF">PEGY_LOCUS877</name>
</gene>
<dbReference type="Gene3D" id="3.50.50.60">
    <property type="entry name" value="FAD/NAD(P)-binding domain"/>
    <property type="match status" value="1"/>
</dbReference>
<evidence type="ECO:0000256" key="3">
    <source>
        <dbReference type="ARBA" id="ARBA00023002"/>
    </source>
</evidence>
<keyword evidence="3" id="KW-0560">Oxidoreductase</keyword>
<organism evidence="4 5">
    <name type="scientific">Penicillium egyptiacum</name>
    <dbReference type="NCBI Taxonomy" id="1303716"/>
    <lineage>
        <taxon>Eukaryota</taxon>
        <taxon>Fungi</taxon>
        <taxon>Dikarya</taxon>
        <taxon>Ascomycota</taxon>
        <taxon>Pezizomycotina</taxon>
        <taxon>Eurotiomycetes</taxon>
        <taxon>Eurotiomycetidae</taxon>
        <taxon>Eurotiales</taxon>
        <taxon>Aspergillaceae</taxon>
        <taxon>Penicillium</taxon>
    </lineage>
</organism>
<dbReference type="Proteomes" id="UP001154252">
    <property type="component" value="Unassembled WGS sequence"/>
</dbReference>
<proteinExistence type="predicted"/>
<dbReference type="InterPro" id="IPR051104">
    <property type="entry name" value="FAD_monoxygenase"/>
</dbReference>
<sequence>MLVIGCDRIRSKVRQFVIGEGDNNPAYHTHYTYKYAFRGLLPMEEAYAALG</sequence>
<keyword evidence="1" id="KW-0285">Flavoprotein</keyword>
<accession>A0A9W4K7F0</accession>
<dbReference type="PANTHER" id="PTHR46720:SF3">
    <property type="entry name" value="FAD-BINDING DOMAIN-CONTAINING PROTEIN-RELATED"/>
    <property type="match status" value="1"/>
</dbReference>
<dbReference type="GO" id="GO:0044550">
    <property type="term" value="P:secondary metabolite biosynthetic process"/>
    <property type="evidence" value="ECO:0007669"/>
    <property type="project" value="TreeGrafter"/>
</dbReference>
<name>A0A9W4K7F0_9EURO</name>
<comment type="caution">
    <text evidence="4">The sequence shown here is derived from an EMBL/GenBank/DDBJ whole genome shotgun (WGS) entry which is preliminary data.</text>
</comment>
<evidence type="ECO:0000313" key="4">
    <source>
        <dbReference type="EMBL" id="CAG8886456.1"/>
    </source>
</evidence>
<dbReference type="EMBL" id="CAJVRC010000835">
    <property type="protein sequence ID" value="CAG8886456.1"/>
    <property type="molecule type" value="Genomic_DNA"/>
</dbReference>
<keyword evidence="2" id="KW-0274">FAD</keyword>
<dbReference type="OrthoDB" id="417877at2759"/>
<evidence type="ECO:0000313" key="5">
    <source>
        <dbReference type="Proteomes" id="UP001154252"/>
    </source>
</evidence>